<evidence type="ECO:0000256" key="1">
    <source>
        <dbReference type="SAM" id="Coils"/>
    </source>
</evidence>
<proteinExistence type="predicted"/>
<keyword evidence="2" id="KW-1133">Transmembrane helix</keyword>
<evidence type="ECO:0000256" key="2">
    <source>
        <dbReference type="SAM" id="Phobius"/>
    </source>
</evidence>
<dbReference type="RefSeq" id="WP_010743627.1">
    <property type="nucleotide sequence ID" value="NZ_BAAAXM010000014.1"/>
</dbReference>
<name>A0AAW8SX46_9ENTE</name>
<keyword evidence="2" id="KW-0472">Membrane</keyword>
<feature type="transmembrane region" description="Helical" evidence="2">
    <location>
        <begin position="44"/>
        <end position="63"/>
    </location>
</feature>
<evidence type="ECO:0000313" key="3">
    <source>
        <dbReference type="EMBL" id="MDT2538359.1"/>
    </source>
</evidence>
<dbReference type="AlphaFoldDB" id="A0AAW8SX46"/>
<feature type="transmembrane region" description="Helical" evidence="2">
    <location>
        <begin position="69"/>
        <end position="92"/>
    </location>
</feature>
<accession>A0AAW8SX46</accession>
<organism evidence="3 4">
    <name type="scientific">Enterococcus raffinosus</name>
    <dbReference type="NCBI Taxonomy" id="71452"/>
    <lineage>
        <taxon>Bacteria</taxon>
        <taxon>Bacillati</taxon>
        <taxon>Bacillota</taxon>
        <taxon>Bacilli</taxon>
        <taxon>Lactobacillales</taxon>
        <taxon>Enterococcaceae</taxon>
        <taxon>Enterococcus</taxon>
    </lineage>
</organism>
<protein>
    <submittedName>
        <fullName evidence="3">Uncharacterized protein</fullName>
    </submittedName>
</protein>
<comment type="caution">
    <text evidence="3">The sequence shown here is derived from an EMBL/GenBank/DDBJ whole genome shotgun (WGS) entry which is preliminary data.</text>
</comment>
<evidence type="ECO:0000313" key="4">
    <source>
        <dbReference type="Proteomes" id="UP001249240"/>
    </source>
</evidence>
<dbReference type="Proteomes" id="UP001249240">
    <property type="component" value="Unassembled WGS sequence"/>
</dbReference>
<gene>
    <name evidence="3" type="ORF">P7D78_09495</name>
</gene>
<dbReference type="EMBL" id="JARPXM010000008">
    <property type="protein sequence ID" value="MDT2538359.1"/>
    <property type="molecule type" value="Genomic_DNA"/>
</dbReference>
<feature type="coiled-coil region" evidence="1">
    <location>
        <begin position="98"/>
        <end position="125"/>
    </location>
</feature>
<sequence>MPDNQRIDLLKEQVSFLEARLTRYEELLEGPLLKRIIFGGGRRAKLSLIEILISLIVLMYASVRMERGFVFFVIIILAFAVILFSAIQLNVIRKKNGQEKYQRMIDSLTAEKASMDKEIARLQDENGLKNGLK</sequence>
<keyword evidence="1" id="KW-0175">Coiled coil</keyword>
<keyword evidence="2" id="KW-0812">Transmembrane</keyword>
<reference evidence="3" key="1">
    <citation type="submission" date="2023-03" db="EMBL/GenBank/DDBJ databases">
        <authorList>
            <person name="Shen W."/>
            <person name="Cai J."/>
        </authorList>
    </citation>
    <scope>NUCLEOTIDE SEQUENCE</scope>
    <source>
        <strain evidence="3">B646-2</strain>
    </source>
</reference>